<feature type="transmembrane region" description="Helical" evidence="6">
    <location>
        <begin position="171"/>
        <end position="192"/>
    </location>
</feature>
<accession>A0A9D2KAT0</accession>
<sequence>MLNISISKGHVLKEWLPLVALACSTFIFNTSEFIPIGLLSDIAADFAITESKAGLLITIYAWVVAIASLPLMLTVSGIESKRLMLGIFGLFVISHVGSAFSSGYYMLMMSRIGVACSHAIFWSIVTPLAVKIAPKGKGSAALSIIIAGSSIAMIAGLPLGRAIGLVAGWRMTFLIIGCVSFAVMLLIAAVLPRTQGQKAFSLKQLPGLLRTPSLSGIYLVTVLSVTAHFTGYSYIEPFLAQIAGFNAGSITMVLTLFGIMGLIGSLLFSRYFDSHRSFFTRYAVIGIGCCLMLLHPAAAHHQTVLALCVFWGLANCFYNMVFQSEIIRTVPEGTSIAMSIYSGIYNVGIGSGALIGGCVCSGIGVGAIGYIGGLISISACLCCIFYLQPRLK</sequence>
<evidence type="ECO:0000256" key="5">
    <source>
        <dbReference type="ARBA" id="ARBA00023136"/>
    </source>
</evidence>
<feature type="domain" description="Major facilitator superfamily (MFS) profile" evidence="7">
    <location>
        <begin position="17"/>
        <end position="391"/>
    </location>
</feature>
<dbReference type="AlphaFoldDB" id="A0A9D2KAT0"/>
<name>A0A9D2KAT0_9BACT</name>
<protein>
    <submittedName>
        <fullName evidence="8">Sugar transporter</fullName>
    </submittedName>
</protein>
<reference evidence="8" key="1">
    <citation type="journal article" date="2021" name="PeerJ">
        <title>Extensive microbial diversity within the chicken gut microbiome revealed by metagenomics and culture.</title>
        <authorList>
            <person name="Gilroy R."/>
            <person name="Ravi A."/>
            <person name="Getino M."/>
            <person name="Pursley I."/>
            <person name="Horton D.L."/>
            <person name="Alikhan N.F."/>
            <person name="Baker D."/>
            <person name="Gharbi K."/>
            <person name="Hall N."/>
            <person name="Watson M."/>
            <person name="Adriaenssens E.M."/>
            <person name="Foster-Nyarko E."/>
            <person name="Jarju S."/>
            <person name="Secka A."/>
            <person name="Antonio M."/>
            <person name="Oren A."/>
            <person name="Chaudhuri R.R."/>
            <person name="La Ragione R."/>
            <person name="Hildebrand F."/>
            <person name="Pallen M.J."/>
        </authorList>
    </citation>
    <scope>NUCLEOTIDE SEQUENCE</scope>
    <source>
        <strain evidence="8">Gambia16-554</strain>
    </source>
</reference>
<gene>
    <name evidence="8" type="ORF">IAC04_07325</name>
</gene>
<feature type="transmembrane region" description="Helical" evidence="6">
    <location>
        <begin position="279"/>
        <end position="298"/>
    </location>
</feature>
<dbReference type="PROSITE" id="PS50850">
    <property type="entry name" value="MFS"/>
    <property type="match status" value="1"/>
</dbReference>
<dbReference type="InterPro" id="IPR011701">
    <property type="entry name" value="MFS"/>
</dbReference>
<comment type="subcellular location">
    <subcellularLocation>
        <location evidence="1">Cell membrane</location>
        <topology evidence="1">Multi-pass membrane protein</topology>
    </subcellularLocation>
</comment>
<feature type="transmembrane region" description="Helical" evidence="6">
    <location>
        <begin position="85"/>
        <end position="106"/>
    </location>
</feature>
<dbReference type="Pfam" id="PF07690">
    <property type="entry name" value="MFS_1"/>
    <property type="match status" value="1"/>
</dbReference>
<keyword evidence="8" id="KW-0813">Transport</keyword>
<evidence type="ECO:0000256" key="2">
    <source>
        <dbReference type="ARBA" id="ARBA00022475"/>
    </source>
</evidence>
<feature type="transmembrane region" description="Helical" evidence="6">
    <location>
        <begin position="140"/>
        <end position="159"/>
    </location>
</feature>
<keyword evidence="4 6" id="KW-1133">Transmembrane helix</keyword>
<dbReference type="CDD" id="cd17324">
    <property type="entry name" value="MFS_NepI_like"/>
    <property type="match status" value="1"/>
</dbReference>
<evidence type="ECO:0000313" key="8">
    <source>
        <dbReference type="EMBL" id="HIZ86286.1"/>
    </source>
</evidence>
<dbReference type="InterPro" id="IPR050189">
    <property type="entry name" value="MFS_Efflux_Transporters"/>
</dbReference>
<comment type="caution">
    <text evidence="8">The sequence shown here is derived from an EMBL/GenBank/DDBJ whole genome shotgun (WGS) entry which is preliminary data.</text>
</comment>
<dbReference type="GO" id="GO:0005886">
    <property type="term" value="C:plasma membrane"/>
    <property type="evidence" value="ECO:0007669"/>
    <property type="project" value="UniProtKB-SubCell"/>
</dbReference>
<feature type="transmembrane region" description="Helical" evidence="6">
    <location>
        <begin position="213"/>
        <end position="235"/>
    </location>
</feature>
<feature type="transmembrane region" description="Helical" evidence="6">
    <location>
        <begin position="15"/>
        <end position="34"/>
    </location>
</feature>
<dbReference type="NCBIfam" id="NF002921">
    <property type="entry name" value="PRK03545.1"/>
    <property type="match status" value="1"/>
</dbReference>
<keyword evidence="2" id="KW-1003">Cell membrane</keyword>
<feature type="transmembrane region" description="Helical" evidence="6">
    <location>
        <begin position="304"/>
        <end position="322"/>
    </location>
</feature>
<dbReference type="GO" id="GO:0022857">
    <property type="term" value="F:transmembrane transporter activity"/>
    <property type="evidence" value="ECO:0007669"/>
    <property type="project" value="InterPro"/>
</dbReference>
<dbReference type="InterPro" id="IPR020846">
    <property type="entry name" value="MFS_dom"/>
</dbReference>
<dbReference type="Gene3D" id="1.20.1250.20">
    <property type="entry name" value="MFS general substrate transporter like domains"/>
    <property type="match status" value="1"/>
</dbReference>
<feature type="transmembrane region" description="Helical" evidence="6">
    <location>
        <begin position="370"/>
        <end position="387"/>
    </location>
</feature>
<evidence type="ECO:0000256" key="6">
    <source>
        <dbReference type="SAM" id="Phobius"/>
    </source>
</evidence>
<dbReference type="Proteomes" id="UP000824115">
    <property type="component" value="Unassembled WGS sequence"/>
</dbReference>
<evidence type="ECO:0000256" key="4">
    <source>
        <dbReference type="ARBA" id="ARBA00022989"/>
    </source>
</evidence>
<dbReference type="InterPro" id="IPR036259">
    <property type="entry name" value="MFS_trans_sf"/>
</dbReference>
<organism evidence="8 9">
    <name type="scientific">Candidatus Coprenecus stercoravium</name>
    <dbReference type="NCBI Taxonomy" id="2840735"/>
    <lineage>
        <taxon>Bacteria</taxon>
        <taxon>Pseudomonadati</taxon>
        <taxon>Bacteroidota</taxon>
        <taxon>Bacteroidia</taxon>
        <taxon>Bacteroidales</taxon>
        <taxon>Rikenellaceae</taxon>
        <taxon>Rikenellaceae incertae sedis</taxon>
        <taxon>Candidatus Coprenecus</taxon>
    </lineage>
</organism>
<dbReference type="EMBL" id="DXAW01000121">
    <property type="protein sequence ID" value="HIZ86286.1"/>
    <property type="molecule type" value="Genomic_DNA"/>
</dbReference>
<evidence type="ECO:0000313" key="9">
    <source>
        <dbReference type="Proteomes" id="UP000824115"/>
    </source>
</evidence>
<evidence type="ECO:0000259" key="7">
    <source>
        <dbReference type="PROSITE" id="PS50850"/>
    </source>
</evidence>
<feature type="transmembrane region" description="Helical" evidence="6">
    <location>
        <begin position="247"/>
        <end position="267"/>
    </location>
</feature>
<keyword evidence="5 6" id="KW-0472">Membrane</keyword>
<feature type="transmembrane region" description="Helical" evidence="6">
    <location>
        <begin position="343"/>
        <end position="364"/>
    </location>
</feature>
<dbReference type="PANTHER" id="PTHR43124:SF4">
    <property type="entry name" value="SUGAR EFFLUX TRANSPORTER"/>
    <property type="match status" value="1"/>
</dbReference>
<proteinExistence type="predicted"/>
<evidence type="ECO:0000256" key="1">
    <source>
        <dbReference type="ARBA" id="ARBA00004651"/>
    </source>
</evidence>
<dbReference type="PANTHER" id="PTHR43124">
    <property type="entry name" value="PURINE EFFLUX PUMP PBUE"/>
    <property type="match status" value="1"/>
</dbReference>
<reference evidence="8" key="2">
    <citation type="submission" date="2021-04" db="EMBL/GenBank/DDBJ databases">
        <authorList>
            <person name="Gilroy R."/>
        </authorList>
    </citation>
    <scope>NUCLEOTIDE SEQUENCE</scope>
    <source>
        <strain evidence="8">Gambia16-554</strain>
    </source>
</reference>
<keyword evidence="3 6" id="KW-0812">Transmembrane</keyword>
<keyword evidence="8" id="KW-0762">Sugar transport</keyword>
<evidence type="ECO:0000256" key="3">
    <source>
        <dbReference type="ARBA" id="ARBA00022692"/>
    </source>
</evidence>
<dbReference type="SUPFAM" id="SSF103473">
    <property type="entry name" value="MFS general substrate transporter"/>
    <property type="match status" value="1"/>
</dbReference>
<feature type="transmembrane region" description="Helical" evidence="6">
    <location>
        <begin position="54"/>
        <end position="73"/>
    </location>
</feature>